<keyword evidence="2" id="KW-1185">Reference proteome</keyword>
<protein>
    <submittedName>
        <fullName evidence="1">Uncharacterized protein</fullName>
    </submittedName>
</protein>
<organism evidence="1 2">
    <name type="scientific">Runella rosea</name>
    <dbReference type="NCBI Taxonomy" id="2259595"/>
    <lineage>
        <taxon>Bacteria</taxon>
        <taxon>Pseudomonadati</taxon>
        <taxon>Bacteroidota</taxon>
        <taxon>Cytophagia</taxon>
        <taxon>Cytophagales</taxon>
        <taxon>Spirosomataceae</taxon>
        <taxon>Runella</taxon>
    </lineage>
</organism>
<dbReference type="RefSeq" id="WP_013927617.1">
    <property type="nucleotide sequence ID" value="NZ_CP030850.1"/>
</dbReference>
<reference evidence="1 2" key="1">
    <citation type="submission" date="2018-07" db="EMBL/GenBank/DDBJ databases">
        <title>Genome sequencing of Runella.</title>
        <authorList>
            <person name="Baek M.-G."/>
            <person name="Yi H."/>
        </authorList>
    </citation>
    <scope>NUCLEOTIDE SEQUENCE [LARGE SCALE GENOMIC DNA]</scope>
    <source>
        <strain evidence="1 2">HYN0085</strain>
    </source>
</reference>
<dbReference type="OrthoDB" id="960951at2"/>
<accession>A0A344TLL9</accession>
<name>A0A344TLL9_9BACT</name>
<gene>
    <name evidence="1" type="ORF">DR864_18250</name>
</gene>
<evidence type="ECO:0000313" key="1">
    <source>
        <dbReference type="EMBL" id="AXE19540.1"/>
    </source>
</evidence>
<dbReference type="EMBL" id="CP030850">
    <property type="protein sequence ID" value="AXE19540.1"/>
    <property type="molecule type" value="Genomic_DNA"/>
</dbReference>
<dbReference type="AlphaFoldDB" id="A0A344TLL9"/>
<dbReference type="Proteomes" id="UP000251993">
    <property type="component" value="Chromosome"/>
</dbReference>
<dbReference type="KEGG" id="run:DR864_18250"/>
<sequence>METIKVNVNKTMDGYTFSILPSLRDLIKRTVPGAMPVNSIFVSYDVKSNFEAYFGNLQKHILPALLGMDYEQVQNQNIQFIDTQTKKVIYPNK</sequence>
<proteinExistence type="predicted"/>
<evidence type="ECO:0000313" key="2">
    <source>
        <dbReference type="Proteomes" id="UP000251993"/>
    </source>
</evidence>